<dbReference type="FunFam" id="1.20.5.370:FF:000009">
    <property type="entry name" value="Myosin heavy chain, isoform G"/>
    <property type="match status" value="1"/>
</dbReference>
<dbReference type="PANTHER" id="PTHR13140:SF857">
    <property type="entry name" value="MYOSIN-11"/>
    <property type="match status" value="1"/>
</dbReference>
<dbReference type="PRINTS" id="PR00193">
    <property type="entry name" value="MYOSINHEAVY"/>
</dbReference>
<evidence type="ECO:0000256" key="10">
    <source>
        <dbReference type="SAM" id="MobiDB-lite"/>
    </source>
</evidence>
<dbReference type="FunFam" id="1.20.5.370:FF:000008">
    <property type="entry name" value="Myosin heavy chain"/>
    <property type="match status" value="1"/>
</dbReference>
<name>A0A0K2T980_LEPSM</name>
<dbReference type="Gene3D" id="1.20.5.340">
    <property type="match status" value="4"/>
</dbReference>
<evidence type="ECO:0000256" key="8">
    <source>
        <dbReference type="PROSITE-ProRule" id="PRU00782"/>
    </source>
</evidence>
<dbReference type="InterPro" id="IPR014751">
    <property type="entry name" value="XRCC4-like_C"/>
</dbReference>
<evidence type="ECO:0000256" key="7">
    <source>
        <dbReference type="ARBA" id="ARBA00023203"/>
    </source>
</evidence>
<dbReference type="GO" id="GO:0007015">
    <property type="term" value="P:actin filament organization"/>
    <property type="evidence" value="ECO:0007669"/>
    <property type="project" value="TreeGrafter"/>
</dbReference>
<evidence type="ECO:0000256" key="2">
    <source>
        <dbReference type="ARBA" id="ARBA00022741"/>
    </source>
</evidence>
<dbReference type="GO" id="GO:0030017">
    <property type="term" value="C:sarcomere"/>
    <property type="evidence" value="ECO:0007669"/>
    <property type="project" value="UniProtKB-ARBA"/>
</dbReference>
<feature type="binding site" evidence="8">
    <location>
        <begin position="184"/>
        <end position="191"/>
    </location>
    <ligand>
        <name>ATP</name>
        <dbReference type="ChEBI" id="CHEBI:30616"/>
    </ligand>
</feature>
<feature type="coiled-coil region" evidence="9">
    <location>
        <begin position="879"/>
        <end position="913"/>
    </location>
</feature>
<evidence type="ECO:0000256" key="4">
    <source>
        <dbReference type="ARBA" id="ARBA00023054"/>
    </source>
</evidence>
<dbReference type="FunFam" id="3.40.850.10:FF:000101">
    <property type="entry name" value="Slow myosin heavy chain 2"/>
    <property type="match status" value="1"/>
</dbReference>
<dbReference type="Pfam" id="PF00063">
    <property type="entry name" value="Myosin_head"/>
    <property type="match status" value="1"/>
</dbReference>
<feature type="domain" description="Myosin motor" evidence="11">
    <location>
        <begin position="91"/>
        <end position="808"/>
    </location>
</feature>
<feature type="coiled-coil region" evidence="9">
    <location>
        <begin position="1413"/>
        <end position="1454"/>
    </location>
</feature>
<sequence length="1963" mass="226772">MPGTRIVLKAGEEDPDPSPYLFVSNEQRIKNSEKPYDPKRSCWVPDSEEKFLEGLIQETTGGKVKVQLNKNKEVIEFKQDQVAQVNPPKFDMCDDMSNLTYLNDASVLFNLKARYVEKLIYTYSGLFCIAVNPYKRFPIYTRRTVDIYRMKRRNEVPPHIFGIAEGSYHSMCMKNKNQSILITGESGAGKTENTKKVITYFAFVGSTAGSKKDKSGAKKVSLEDQVVQTNPVLEAFGNAKTVRNDNSSRFGKFIRVWFNNQGKMAGGDIETYLLEKSRVTYQSPMERSYHIFYFMITHQVDLRESCMLSEDIFEYPLMSMGKVFVESIDDKEEMSIMDEAFDILGFTQEEKYDVYKVSSLCMHLSKLEFNGHGEITTAKNLDAGTDILSLFNWCDSADELYDRFCNPKIKVGMEWVNKSQNLTNVMVGVGSIIKNIFGRLFRYLVDMCNNTLIDPTMKKVNYIGVLDIAGFEIFDFNTLEQLMINFVNEKLQQFFNHNMFVLEQEEYMREGIEWVSVDFGMDLAACIDLFEKPMGILPILEEETIYPKASDKTFEEKLKSTHLGKHNNFARACSKTDKDAHFAIIHYAGTVSYNVTGWLDKNRDPINDTVIDLFKKSKSCNLMSEIYADHPGQTKEEDDAPTPGHRRGKKRVAVKSKTAAKMANFKTVCSYFKDQLNNLINMLMSTEPSFIRCIVPNGIKTPGLVDPFLVMHQLTCNGVLEGIRICTKGFPNRVMYADFRQRYAILAPKEAHKAMKMVKRPVTEDKKNIAATHAVMDKTPLTLAQFQYGHTKIFFRAGVLGQMEEMRDDRVNGLITFLQSWMRGYHTKKVYKKLWEHKRGLLCIQRTIRNYMMGQKWQWWQIWLALKPNLKSGRFEDFKKELAERIIYAQEHLDEVKRQREVSESKNKSLTKDLDEIRLSISGGTNAKQDILDKIARAEEITGDYHKEILAIKQRVTSEHESCESLSQSLKKIESNQSGLTRELKEYEMKLNSVQNQKADKEMQIKQMKDEISHQEEIVNKLNREKKNVIEARQKEEEKIQSIEDRSNHLSKLKFRLEKQLDEIEDTWEREKKHRNDIEKQKRVIEGNLKLTQEAVSDLERINLELNQVVQRKEKELGSLNGKIEDEQTLGSKINLQIKELNIRLEELDEDLEAERLARARADKAKCNLKRELEELHEKLEETGSNTTAQIALNTRREEELSKLKSELEESNISHESTLAVLRQKHNSSITDMADNMDQLNKQKAMVEKERNNIMQELESITLQLQAEQSEKTSLEKSGKLIQNSTNELSVRLEEKQRALHEADGTKRKLMIENCDLVHHLEEGERLCASLNKDKTSFTTQLEDAKRLADAETRERINLLGKMRNLEHELIIIKEHLDQEFDSKQEVERQLSKAFADVQLWKTRFETEGVARIEEIERDRSKISSRLREAEDTISALQEKIAVLEKSKSRMSTESEDLTSECDRQNTNASIIEKRGRNFDKVINEWKCKAEDLSSEITASQSECRNFSSEYFRIKSSNDEIQEHLDTVKRENKNLADEIKDLMDQLGEGGRSIHDLDKTRRKLEIEKEELQAALEEAEATLEQEENKVLRTQLEMSQVRQEIDRRIREKEEEFDHHKKNHLRCMDSMQASLEAETRAKEEILRIKKKLESDINEMEIALDHANKAHNEARKATKRTQAQLADINSAIEEERKICNEVEEQLGLAERKSNALFGELEESKALLEASKRGQNQVEQELCDSKEQTSDLQMSNQALLNNKRKLESDIHQIQADIDNLLCQSKAAEEKAKRAMVDAGRLADELRAEQDHTCTQDKIIRVTDKNLSDLALKAEEASAHASNAAINVPAKLESRIRDIETELNKTILMTAECHKYVTKGERRVKELGFQTDENKKNQDRMADLVDKLQQKIHSYKKQIEEAEEIAAINLAKYRKVQQDMEEAEERTKIASEQVHRIKNARCASVKPSDF</sequence>
<feature type="domain" description="Myosin N-terminal SH3-like" evidence="12">
    <location>
        <begin position="37"/>
        <end position="87"/>
    </location>
</feature>
<keyword evidence="5 8" id="KW-0518">Myosin</keyword>
<dbReference type="InterPro" id="IPR027417">
    <property type="entry name" value="P-loop_NTPase"/>
</dbReference>
<dbReference type="SMART" id="SM00242">
    <property type="entry name" value="MYSc"/>
    <property type="match status" value="1"/>
</dbReference>
<evidence type="ECO:0000259" key="12">
    <source>
        <dbReference type="PROSITE" id="PS51844"/>
    </source>
</evidence>
<evidence type="ECO:0000256" key="1">
    <source>
        <dbReference type="ARBA" id="ARBA00008314"/>
    </source>
</evidence>
<keyword evidence="3 8" id="KW-0067">ATP-binding</keyword>
<dbReference type="Gene3D" id="1.20.58.530">
    <property type="match status" value="1"/>
</dbReference>
<feature type="region of interest" description="Disordered" evidence="10">
    <location>
        <begin position="631"/>
        <end position="653"/>
    </location>
</feature>
<dbReference type="Pfam" id="PF02736">
    <property type="entry name" value="Myosin_N"/>
    <property type="match status" value="1"/>
</dbReference>
<dbReference type="InterPro" id="IPR001609">
    <property type="entry name" value="Myosin_head_motor_dom-like"/>
</dbReference>
<evidence type="ECO:0000256" key="9">
    <source>
        <dbReference type="SAM" id="Coils"/>
    </source>
</evidence>
<proteinExistence type="inferred from homology"/>
<dbReference type="GO" id="GO:0016459">
    <property type="term" value="C:myosin complex"/>
    <property type="evidence" value="ECO:0007669"/>
    <property type="project" value="UniProtKB-KW"/>
</dbReference>
<evidence type="ECO:0000256" key="5">
    <source>
        <dbReference type="ARBA" id="ARBA00023123"/>
    </source>
</evidence>
<evidence type="ECO:0000313" key="13">
    <source>
        <dbReference type="EMBL" id="CDW22132.1"/>
    </source>
</evidence>
<dbReference type="InterPro" id="IPR008989">
    <property type="entry name" value="Myosin_S1_N"/>
</dbReference>
<dbReference type="SUPFAM" id="SSF52540">
    <property type="entry name" value="P-loop containing nucleoside triphosphate hydrolases"/>
    <property type="match status" value="1"/>
</dbReference>
<dbReference type="OrthoDB" id="6361304at2759"/>
<dbReference type="Gene3D" id="3.40.850.10">
    <property type="entry name" value="Kinesin motor domain"/>
    <property type="match status" value="1"/>
</dbReference>
<dbReference type="Gene3D" id="1.20.5.4820">
    <property type="match status" value="1"/>
</dbReference>
<dbReference type="Gene3D" id="1.20.5.370">
    <property type="match status" value="3"/>
</dbReference>
<dbReference type="PROSITE" id="PS50096">
    <property type="entry name" value="IQ"/>
    <property type="match status" value="1"/>
</dbReference>
<feature type="coiled-coil region" evidence="9">
    <location>
        <begin position="1483"/>
        <end position="1707"/>
    </location>
</feature>
<organism evidence="13">
    <name type="scientific">Lepeophtheirus salmonis</name>
    <name type="common">Salmon louse</name>
    <name type="synonym">Caligus salmonis</name>
    <dbReference type="NCBI Taxonomy" id="72036"/>
    <lineage>
        <taxon>Eukaryota</taxon>
        <taxon>Metazoa</taxon>
        <taxon>Ecdysozoa</taxon>
        <taxon>Arthropoda</taxon>
        <taxon>Crustacea</taxon>
        <taxon>Multicrustacea</taxon>
        <taxon>Hexanauplia</taxon>
        <taxon>Copepoda</taxon>
        <taxon>Siphonostomatoida</taxon>
        <taxon>Caligidae</taxon>
        <taxon>Lepeophtheirus</taxon>
    </lineage>
</organism>
<gene>
    <name evidence="13" type="primary">Mhc1</name>
</gene>
<dbReference type="FunFam" id="1.20.5.370:FF:000010">
    <property type="entry name" value="Myosin heavy chain, isoform G"/>
    <property type="match status" value="1"/>
</dbReference>
<evidence type="ECO:0000259" key="11">
    <source>
        <dbReference type="PROSITE" id="PS51456"/>
    </source>
</evidence>
<keyword evidence="7 8" id="KW-0009">Actin-binding</keyword>
<protein>
    <submittedName>
        <fullName evidence="13">Myosin heavy chain 1 [Tribolium castaneum]</fullName>
    </submittedName>
</protein>
<keyword evidence="4 9" id="KW-0175">Coiled coil</keyword>
<evidence type="ECO:0000256" key="6">
    <source>
        <dbReference type="ARBA" id="ARBA00023175"/>
    </source>
</evidence>
<evidence type="ECO:0000256" key="3">
    <source>
        <dbReference type="ARBA" id="ARBA00022840"/>
    </source>
</evidence>
<feature type="coiled-coil region" evidence="9">
    <location>
        <begin position="1096"/>
        <end position="1313"/>
    </location>
</feature>
<dbReference type="InterPro" id="IPR004009">
    <property type="entry name" value="SH3_Myosin"/>
</dbReference>
<comment type="similarity">
    <text evidence="1 8">Belongs to the TRAFAC class myosin-kinesin ATPase superfamily. Myosin family.</text>
</comment>
<dbReference type="InterPro" id="IPR036961">
    <property type="entry name" value="Kinesin_motor_dom_sf"/>
</dbReference>
<accession>A0A0K2T980</accession>
<dbReference type="PANTHER" id="PTHR13140">
    <property type="entry name" value="MYOSIN"/>
    <property type="match status" value="1"/>
</dbReference>
<dbReference type="PROSITE" id="PS51844">
    <property type="entry name" value="SH3_LIKE"/>
    <property type="match status" value="1"/>
</dbReference>
<dbReference type="Pfam" id="PF01576">
    <property type="entry name" value="Myosin_tail_1"/>
    <property type="match status" value="1"/>
</dbReference>
<dbReference type="CDD" id="cd01377">
    <property type="entry name" value="MYSc_class_II"/>
    <property type="match status" value="1"/>
</dbReference>
<keyword evidence="2 8" id="KW-0547">Nucleotide-binding</keyword>
<dbReference type="GO" id="GO:0005524">
    <property type="term" value="F:ATP binding"/>
    <property type="evidence" value="ECO:0007669"/>
    <property type="project" value="UniProtKB-UniRule"/>
</dbReference>
<dbReference type="GO" id="GO:0000146">
    <property type="term" value="F:microfilament motor activity"/>
    <property type="evidence" value="ECO:0007669"/>
    <property type="project" value="TreeGrafter"/>
</dbReference>
<dbReference type="SUPFAM" id="SSF90257">
    <property type="entry name" value="Myosin rod fragments"/>
    <property type="match status" value="5"/>
</dbReference>
<dbReference type="EMBL" id="HACA01004771">
    <property type="protein sequence ID" value="CDW22132.1"/>
    <property type="molecule type" value="Transcribed_RNA"/>
</dbReference>
<dbReference type="PROSITE" id="PS51456">
    <property type="entry name" value="MYOSIN_MOTOR"/>
    <property type="match status" value="1"/>
</dbReference>
<dbReference type="Gene3D" id="1.10.10.820">
    <property type="match status" value="1"/>
</dbReference>
<keyword evidence="6 8" id="KW-0505">Motor protein</keyword>
<dbReference type="Gene3D" id="1.20.120.720">
    <property type="entry name" value="Myosin VI head, motor domain, U50 subdomain"/>
    <property type="match status" value="1"/>
</dbReference>
<feature type="compositionally biased region" description="Basic residues" evidence="10">
    <location>
        <begin position="644"/>
        <end position="653"/>
    </location>
</feature>
<feature type="region of interest" description="Disordered" evidence="10">
    <location>
        <begin position="1"/>
        <end position="21"/>
    </location>
</feature>
<dbReference type="InterPro" id="IPR002928">
    <property type="entry name" value="Myosin_tail"/>
</dbReference>
<feature type="coiled-coil region" evidence="9">
    <location>
        <begin position="970"/>
        <end position="1053"/>
    </location>
</feature>
<dbReference type="GO" id="GO:0016020">
    <property type="term" value="C:membrane"/>
    <property type="evidence" value="ECO:0007669"/>
    <property type="project" value="TreeGrafter"/>
</dbReference>
<reference evidence="13" key="1">
    <citation type="submission" date="2014-05" db="EMBL/GenBank/DDBJ databases">
        <authorList>
            <person name="Chronopoulou M."/>
        </authorList>
    </citation>
    <scope>NUCLEOTIDE SEQUENCE</scope>
    <source>
        <tissue evidence="13">Whole organism</tissue>
    </source>
</reference>
<feature type="coiled-coil region" evidence="9">
    <location>
        <begin position="1750"/>
        <end position="1791"/>
    </location>
</feature>
<feature type="region of interest" description="Actin-binding" evidence="8">
    <location>
        <begin position="676"/>
        <end position="698"/>
    </location>
</feature>
<feature type="coiled-coil region" evidence="9">
    <location>
        <begin position="1891"/>
        <end position="1953"/>
    </location>
</feature>
<dbReference type="GO" id="GO:0051015">
    <property type="term" value="F:actin filament binding"/>
    <property type="evidence" value="ECO:0007669"/>
    <property type="project" value="InterPro"/>
</dbReference>
<dbReference type="Gene3D" id="2.30.30.360">
    <property type="entry name" value="Myosin S1 fragment, N-terminal"/>
    <property type="match status" value="1"/>
</dbReference>
<dbReference type="FunFam" id="1.20.58.530:FF:000001">
    <property type="entry name" value="Myosin heavy chain"/>
    <property type="match status" value="1"/>
</dbReference>